<evidence type="ECO:0000256" key="6">
    <source>
        <dbReference type="ARBA" id="ARBA00022729"/>
    </source>
</evidence>
<keyword evidence="8 11" id="KW-1133">Transmembrane helix</keyword>
<keyword evidence="5 11" id="KW-0812">Transmembrane</keyword>
<feature type="chain" id="PRO_5013381302" description="ER membrane protein complex subunit 1" evidence="12">
    <location>
        <begin position="21"/>
        <end position="983"/>
    </location>
</feature>
<organism evidence="15 16">
    <name type="scientific">Phialocephala subalpina</name>
    <dbReference type="NCBI Taxonomy" id="576137"/>
    <lineage>
        <taxon>Eukaryota</taxon>
        <taxon>Fungi</taxon>
        <taxon>Dikarya</taxon>
        <taxon>Ascomycota</taxon>
        <taxon>Pezizomycotina</taxon>
        <taxon>Leotiomycetes</taxon>
        <taxon>Helotiales</taxon>
        <taxon>Mollisiaceae</taxon>
        <taxon>Phialocephala</taxon>
        <taxon>Phialocephala fortinii species complex</taxon>
    </lineage>
</organism>
<dbReference type="EMBL" id="FJOG01000024">
    <property type="protein sequence ID" value="CZR63742.1"/>
    <property type="molecule type" value="Genomic_DNA"/>
</dbReference>
<dbReference type="Pfam" id="PF07774">
    <property type="entry name" value="EMC1_C"/>
    <property type="match status" value="1"/>
</dbReference>
<dbReference type="Proteomes" id="UP000184330">
    <property type="component" value="Unassembled WGS sequence"/>
</dbReference>
<feature type="domain" description="EMC1 first beta-propeller" evidence="14">
    <location>
        <begin position="20"/>
        <end position="425"/>
    </location>
</feature>
<feature type="domain" description="ER membrane protein complex subunit 1 C-terminal" evidence="13">
    <location>
        <begin position="747"/>
        <end position="980"/>
    </location>
</feature>
<dbReference type="GO" id="GO:0034975">
    <property type="term" value="P:protein folding in endoplasmic reticulum"/>
    <property type="evidence" value="ECO:0007669"/>
    <property type="project" value="TreeGrafter"/>
</dbReference>
<comment type="subcellular location">
    <subcellularLocation>
        <location evidence="1">Endoplasmic reticulum membrane</location>
        <topology evidence="1">Single-pass type I membrane protein</topology>
    </subcellularLocation>
</comment>
<keyword evidence="10" id="KW-0325">Glycoprotein</keyword>
<dbReference type="STRING" id="576137.A0A1L7XFD9"/>
<dbReference type="InterPro" id="IPR011047">
    <property type="entry name" value="Quinoprotein_ADH-like_sf"/>
</dbReference>
<evidence type="ECO:0000256" key="3">
    <source>
        <dbReference type="ARBA" id="ARBA00011276"/>
    </source>
</evidence>
<gene>
    <name evidence="15" type="ORF">PAC_13639</name>
</gene>
<keyword evidence="9 11" id="KW-0472">Membrane</keyword>
<keyword evidence="7" id="KW-0256">Endoplasmic reticulum</keyword>
<keyword evidence="6 12" id="KW-0732">Signal</keyword>
<name>A0A1L7XFD9_9HELO</name>
<dbReference type="PANTHER" id="PTHR21573">
    <property type="entry name" value="ER MEMBRANE PROTEIN COMPLEX SUBUNIT 1"/>
    <property type="match status" value="1"/>
</dbReference>
<dbReference type="InterPro" id="IPR026895">
    <property type="entry name" value="EMC1"/>
</dbReference>
<evidence type="ECO:0000256" key="10">
    <source>
        <dbReference type="ARBA" id="ARBA00023180"/>
    </source>
</evidence>
<accession>A0A1L7XFD9</accession>
<sequence>MRLPLTVITLALSLLPSTHAVFADEAYTVDYHHELLGLPLPQTTFFHRPRKDDKATLLYTLSDLGVLGAVHPGTGRVVWRQLLAGESANNGTEKGFLRPVEGESTVVSAIGGRVDSWDAMSGRERWGNVFSGTVKDLEVMETPSGDAKDVLALFEEDGKSVLRLLKGKSGNVKWEYRDEAIDLPLQVSTNVEKLFVTALHGSKGAYNIKVTQVDPVTGKKGSEYTLRSLSEIHGPEDVLLVGANSASPIIAWTDKDFKNLKINVLGRSAAIVTLPLKEADGPITEVEIHAPHLIQSLPHFLVHSYSATANRADVYHVNLASGSVEKEYELPKLPGKGAVSVSSQDANVYFTRLTEDECIVVSSASHGILGRWPMKFTGKDGALIHGASEVVKRTGDAYAVRTAVVTSNDDWLLVRNGAVDWTRSEGLSGAVAAAWADIPESESLAKTLEAEAHINPLSAYIHRVNRHAHDLQYLPAYLQTLPKRLLSSIIGSDAASQTNGVLVRDNFGFNKLVIVATERGRVYGLDAGNQGTILWSTRSSKVFDFPASEKWDVKGIYVDPSKGTATIRGSRGEFVIVHVLTGNVLGTATPGSHPSVRSAVVVDTPSGTRFLPIGLDGNPGEIPSTRAPKDSLVTQGKAGEIKGLKYETSGDIAAPVTLWTFQPGPGEKIINVVSRPTHDPVASIGKVLGDRTVLYKYLNQNVVLVTAVAEESSSVIFYLIDSVSGDVLYSATHEGVDIKQPITSVLTENWFAYSLWSDIAVTSATSAALPASKGYQIVISELFESSIPNDRGPLGPTDNSSSIEPSDEINGEPALPYVITQSFLIPESISHMSVSQTSQGITSRQLICTLAGSNAVVGIPRHILDARRPVGRAPTPAEMEESLVQYHPVIDFDPRMTLTHKREVIGIKDVIATPAILESTSLLFAYGIDIFGTRVAPSAAFDILGKSFNRLSLVATVLALWVGVFILAPMTKRKQINERWAAQ</sequence>
<dbReference type="InterPro" id="IPR058545">
    <property type="entry name" value="Beta-prop_EMC1_1st"/>
</dbReference>
<dbReference type="GO" id="GO:0072546">
    <property type="term" value="C:EMC complex"/>
    <property type="evidence" value="ECO:0007669"/>
    <property type="project" value="InterPro"/>
</dbReference>
<evidence type="ECO:0000256" key="5">
    <source>
        <dbReference type="ARBA" id="ARBA00022692"/>
    </source>
</evidence>
<evidence type="ECO:0000259" key="13">
    <source>
        <dbReference type="Pfam" id="PF07774"/>
    </source>
</evidence>
<evidence type="ECO:0000313" key="15">
    <source>
        <dbReference type="EMBL" id="CZR63742.1"/>
    </source>
</evidence>
<protein>
    <recommendedName>
        <fullName evidence="4">ER membrane protein complex subunit 1</fullName>
    </recommendedName>
</protein>
<evidence type="ECO:0000256" key="2">
    <source>
        <dbReference type="ARBA" id="ARBA00007904"/>
    </source>
</evidence>
<dbReference type="InterPro" id="IPR015943">
    <property type="entry name" value="WD40/YVTN_repeat-like_dom_sf"/>
</dbReference>
<feature type="transmembrane region" description="Helical" evidence="11">
    <location>
        <begin position="951"/>
        <end position="970"/>
    </location>
</feature>
<dbReference type="OrthoDB" id="28092at2759"/>
<reference evidence="15 16" key="1">
    <citation type="submission" date="2016-03" db="EMBL/GenBank/DDBJ databases">
        <authorList>
            <person name="Ploux O."/>
        </authorList>
    </citation>
    <scope>NUCLEOTIDE SEQUENCE [LARGE SCALE GENOMIC DNA]</scope>
    <source>
        <strain evidence="15 16">UAMH 11012</strain>
    </source>
</reference>
<evidence type="ECO:0000256" key="9">
    <source>
        <dbReference type="ARBA" id="ARBA00023136"/>
    </source>
</evidence>
<comment type="similarity">
    <text evidence="2">Belongs to the EMC1 family.</text>
</comment>
<feature type="signal peptide" evidence="12">
    <location>
        <begin position="1"/>
        <end position="20"/>
    </location>
</feature>
<dbReference type="Pfam" id="PF25293">
    <property type="entry name" value="Beta-prop_EMC1_N"/>
    <property type="match status" value="1"/>
</dbReference>
<evidence type="ECO:0000256" key="11">
    <source>
        <dbReference type="SAM" id="Phobius"/>
    </source>
</evidence>
<evidence type="ECO:0000256" key="7">
    <source>
        <dbReference type="ARBA" id="ARBA00022824"/>
    </source>
</evidence>
<evidence type="ECO:0000256" key="1">
    <source>
        <dbReference type="ARBA" id="ARBA00004115"/>
    </source>
</evidence>
<dbReference type="Gene3D" id="2.130.10.10">
    <property type="entry name" value="YVTN repeat-like/Quinoprotein amine dehydrogenase"/>
    <property type="match status" value="1"/>
</dbReference>
<evidence type="ECO:0000259" key="14">
    <source>
        <dbReference type="Pfam" id="PF25293"/>
    </source>
</evidence>
<proteinExistence type="inferred from homology"/>
<comment type="subunit">
    <text evidence="3">Component of the ER membrane protein complex (EMC).</text>
</comment>
<evidence type="ECO:0000256" key="4">
    <source>
        <dbReference type="ARBA" id="ARBA00020824"/>
    </source>
</evidence>
<evidence type="ECO:0000256" key="12">
    <source>
        <dbReference type="SAM" id="SignalP"/>
    </source>
</evidence>
<evidence type="ECO:0000313" key="16">
    <source>
        <dbReference type="Proteomes" id="UP000184330"/>
    </source>
</evidence>
<keyword evidence="16" id="KW-1185">Reference proteome</keyword>
<evidence type="ECO:0000256" key="8">
    <source>
        <dbReference type="ARBA" id="ARBA00022989"/>
    </source>
</evidence>
<dbReference type="AlphaFoldDB" id="A0A1L7XFD9"/>
<dbReference type="InterPro" id="IPR011678">
    <property type="entry name" value="EMC1_C"/>
</dbReference>
<dbReference type="PANTHER" id="PTHR21573:SF0">
    <property type="entry name" value="ER MEMBRANE PROTEIN COMPLEX SUBUNIT 1"/>
    <property type="match status" value="1"/>
</dbReference>
<dbReference type="SUPFAM" id="SSF50998">
    <property type="entry name" value="Quinoprotein alcohol dehydrogenase-like"/>
    <property type="match status" value="2"/>
</dbReference>